<evidence type="ECO:0000313" key="15">
    <source>
        <dbReference type="EnsemblMetazoa" id="XP_030853026"/>
    </source>
</evidence>
<dbReference type="CDD" id="cd15047">
    <property type="entry name" value="7tmC_GABA-B-like"/>
    <property type="match status" value="1"/>
</dbReference>
<evidence type="ECO:0000256" key="12">
    <source>
        <dbReference type="SAM" id="Phobius"/>
    </source>
</evidence>
<evidence type="ECO:0000256" key="4">
    <source>
        <dbReference type="ARBA" id="ARBA00022729"/>
    </source>
</evidence>
<accession>A0A7M7PP79</accession>
<dbReference type="FunFam" id="3.40.50.2300:FF:000063">
    <property type="entry name" value="Gamma-aminobutyric acid type B receptor subunit"/>
    <property type="match status" value="1"/>
</dbReference>
<dbReference type="GeneID" id="588218"/>
<dbReference type="PRINTS" id="PR01177">
    <property type="entry name" value="GABAB1RECPTR"/>
</dbReference>
<dbReference type="EnsemblMetazoa" id="XM_030997166">
    <property type="protein sequence ID" value="XP_030853026"/>
    <property type="gene ID" value="LOC588218"/>
</dbReference>
<protein>
    <recommendedName>
        <fullName evidence="11">Gamma-aminobutyric acid type B receptor subunit 2</fullName>
    </recommendedName>
</protein>
<dbReference type="PROSITE" id="PS50259">
    <property type="entry name" value="G_PROTEIN_RECEP_F3_4"/>
    <property type="match status" value="1"/>
</dbReference>
<evidence type="ECO:0000256" key="2">
    <source>
        <dbReference type="ARBA" id="ARBA00022475"/>
    </source>
</evidence>
<keyword evidence="9" id="KW-0325">Glycoprotein</keyword>
<dbReference type="Pfam" id="PF00003">
    <property type="entry name" value="7tm_3"/>
    <property type="match status" value="1"/>
</dbReference>
<feature type="signal peptide" evidence="13">
    <location>
        <begin position="1"/>
        <end position="25"/>
    </location>
</feature>
<keyword evidence="7 12" id="KW-0472">Membrane</keyword>
<keyword evidence="3 12" id="KW-0812">Transmembrane</keyword>
<keyword evidence="10" id="KW-0807">Transducer</keyword>
<name>A0A7M7PP79_STRPU</name>
<keyword evidence="8" id="KW-0675">Receptor</keyword>
<dbReference type="InterPro" id="IPR001828">
    <property type="entry name" value="ANF_lig-bd_rcpt"/>
</dbReference>
<dbReference type="SUPFAM" id="SSF53822">
    <property type="entry name" value="Periplasmic binding protein-like I"/>
    <property type="match status" value="1"/>
</dbReference>
<feature type="chain" id="PRO_5029917950" description="Gamma-aminobutyric acid type B receptor subunit 2" evidence="13">
    <location>
        <begin position="26"/>
        <end position="752"/>
    </location>
</feature>
<dbReference type="PRINTS" id="PR01176">
    <property type="entry name" value="GABABRECEPTR"/>
</dbReference>
<keyword evidence="6" id="KW-0297">G-protein coupled receptor</keyword>
<dbReference type="InterPro" id="IPR002455">
    <property type="entry name" value="GPCR3_GABA-B"/>
</dbReference>
<keyword evidence="4 13" id="KW-0732">Signal</keyword>
<dbReference type="Proteomes" id="UP000007110">
    <property type="component" value="Unassembled WGS sequence"/>
</dbReference>
<feature type="transmembrane region" description="Helical" evidence="12">
    <location>
        <begin position="510"/>
        <end position="529"/>
    </location>
</feature>
<keyword evidence="5 12" id="KW-1133">Transmembrane helix</keyword>
<dbReference type="InParanoid" id="A0A7M7PP79"/>
<evidence type="ECO:0000256" key="11">
    <source>
        <dbReference type="ARBA" id="ARBA00073785"/>
    </source>
</evidence>
<dbReference type="Pfam" id="PF01094">
    <property type="entry name" value="ANF_receptor"/>
    <property type="match status" value="1"/>
</dbReference>
<evidence type="ECO:0000256" key="5">
    <source>
        <dbReference type="ARBA" id="ARBA00022989"/>
    </source>
</evidence>
<dbReference type="Gene3D" id="3.40.50.2300">
    <property type="match status" value="2"/>
</dbReference>
<evidence type="ECO:0000259" key="14">
    <source>
        <dbReference type="PROSITE" id="PS50259"/>
    </source>
</evidence>
<feature type="domain" description="G-protein coupled receptors family 3 profile" evidence="14">
    <location>
        <begin position="480"/>
        <end position="739"/>
    </location>
</feature>
<sequence length="752" mass="84382">MRTPKILGPLIPLLACLLTSSLILALPSVSTSTSVPTSTSTSSASTESMTISKIPIYVGGFFPIEGHSAFESLPRTVQTAIDHVNELPGILDDYELRMRWNWTMGSPANALRLLHDFVSTGPPVLMTWGPMFSSVATVVNEITPEYNIVQVVIASSSTLNDRIRYPLTVRISVDEDVLNPSRAAFIKEMGWSRVAIIFEDTDYFRENTKQLTLLLRQVDVTVLATEAVSDINSAEAQLESLKRHDARVIFAGFLPDQALIVFCKIFRQGLYGSKFIWIIPGWFPEGWWRNPDPEVVPCTSEEMEMVLQYHIGFDGDQFVSDVEEISFNGVKPQPHHLEYLRALHEMDDNSRDIYAYDNLITMALILNSSIADVEQLPGYSDGDTARPKRLEDFTYGDTDMAEDKVEFGVEGIRNSPVYVEQFIGSTALRIMDYTDKDGSFHVERNRSIRWADGKRPVDGITYQPIDETVSSTVRIIFYSLSGVGIVLSLIFFSLNVHYREYRTIKISSPILNNLIVIGCLMLYAAIIIPGLNTSSYSEPTIVLLCHVQTCLISVGISLSLGALFGKTYRIHAIFKKAVERLKKINLPDSKLILGVCALVLADIIILMFRVVLDDVHVTSHSLDAQLDMTDPSKELYFVPTVRTCGSTNQLFFQIIMYGIKGILLMFGIFLAWETRDVTISDLNDSKYIAFSVYTVAVTMAVAVPTISVFMYQVDLRFIIFSSAILFANTTMLCLVFVPKTSFYNRAENCRFW</sequence>
<feature type="transmembrane region" description="Helical" evidence="12">
    <location>
        <begin position="692"/>
        <end position="711"/>
    </location>
</feature>
<evidence type="ECO:0000256" key="8">
    <source>
        <dbReference type="ARBA" id="ARBA00023170"/>
    </source>
</evidence>
<dbReference type="InterPro" id="IPR017978">
    <property type="entry name" value="GPCR_3_C"/>
</dbReference>
<dbReference type="InterPro" id="IPR028082">
    <property type="entry name" value="Peripla_BP_I"/>
</dbReference>
<organism evidence="15 16">
    <name type="scientific">Strongylocentrotus purpuratus</name>
    <name type="common">Purple sea urchin</name>
    <dbReference type="NCBI Taxonomy" id="7668"/>
    <lineage>
        <taxon>Eukaryota</taxon>
        <taxon>Metazoa</taxon>
        <taxon>Echinodermata</taxon>
        <taxon>Eleutherozoa</taxon>
        <taxon>Echinozoa</taxon>
        <taxon>Echinoidea</taxon>
        <taxon>Euechinoidea</taxon>
        <taxon>Echinacea</taxon>
        <taxon>Camarodonta</taxon>
        <taxon>Echinidea</taxon>
        <taxon>Strongylocentrotidae</taxon>
        <taxon>Strongylocentrotus</taxon>
    </lineage>
</organism>
<evidence type="ECO:0000256" key="10">
    <source>
        <dbReference type="ARBA" id="ARBA00023224"/>
    </source>
</evidence>
<evidence type="ECO:0000256" key="9">
    <source>
        <dbReference type="ARBA" id="ARBA00023180"/>
    </source>
</evidence>
<evidence type="ECO:0000256" key="6">
    <source>
        <dbReference type="ARBA" id="ARBA00023040"/>
    </source>
</evidence>
<dbReference type="KEGG" id="spu:588218"/>
<feature type="transmembrane region" description="Helical" evidence="12">
    <location>
        <begin position="717"/>
        <end position="737"/>
    </location>
</feature>
<evidence type="ECO:0000256" key="13">
    <source>
        <dbReference type="SAM" id="SignalP"/>
    </source>
</evidence>
<dbReference type="RefSeq" id="XP_030853026.1">
    <property type="nucleotide sequence ID" value="XM_030997166.1"/>
</dbReference>
<dbReference type="OrthoDB" id="2150267at2759"/>
<feature type="transmembrane region" description="Helical" evidence="12">
    <location>
        <begin position="650"/>
        <end position="672"/>
    </location>
</feature>
<dbReference type="GO" id="GO:0004965">
    <property type="term" value="F:G protein-coupled GABA receptor activity"/>
    <property type="evidence" value="ECO:0000318"/>
    <property type="project" value="GO_Central"/>
</dbReference>
<feature type="transmembrane region" description="Helical" evidence="12">
    <location>
        <begin position="475"/>
        <end position="498"/>
    </location>
</feature>
<comment type="subcellular location">
    <subcellularLocation>
        <location evidence="1">Cell membrane</location>
        <topology evidence="1">Multi-pass membrane protein</topology>
    </subcellularLocation>
</comment>
<proteinExistence type="predicted"/>
<keyword evidence="2" id="KW-1003">Cell membrane</keyword>
<dbReference type="InterPro" id="IPR017979">
    <property type="entry name" value="GPCR_3_CS"/>
</dbReference>
<dbReference type="PANTHER" id="PTHR10519:SF74">
    <property type="entry name" value="GAMMA-AMINOBUTYRIC ACID TYPE B RECEPTOR SUBUNIT 2"/>
    <property type="match status" value="1"/>
</dbReference>
<evidence type="ECO:0000313" key="16">
    <source>
        <dbReference type="Proteomes" id="UP000007110"/>
    </source>
</evidence>
<dbReference type="PANTHER" id="PTHR10519">
    <property type="entry name" value="GABA-B RECEPTOR"/>
    <property type="match status" value="1"/>
</dbReference>
<dbReference type="PROSITE" id="PS00981">
    <property type="entry name" value="G_PROTEIN_RECEP_F3_3"/>
    <property type="match status" value="1"/>
</dbReference>
<dbReference type="GO" id="GO:0007214">
    <property type="term" value="P:gamma-aminobutyric acid signaling pathway"/>
    <property type="evidence" value="ECO:0000318"/>
    <property type="project" value="GO_Central"/>
</dbReference>
<keyword evidence="16" id="KW-1185">Reference proteome</keyword>
<feature type="transmembrane region" description="Helical" evidence="12">
    <location>
        <begin position="541"/>
        <end position="565"/>
    </location>
</feature>
<reference evidence="15" key="2">
    <citation type="submission" date="2021-01" db="UniProtKB">
        <authorList>
            <consortium name="EnsemblMetazoa"/>
        </authorList>
    </citation>
    <scope>IDENTIFICATION</scope>
</reference>
<reference evidence="16" key="1">
    <citation type="submission" date="2015-02" db="EMBL/GenBank/DDBJ databases">
        <title>Genome sequencing for Strongylocentrotus purpuratus.</title>
        <authorList>
            <person name="Murali S."/>
            <person name="Liu Y."/>
            <person name="Vee V."/>
            <person name="English A."/>
            <person name="Wang M."/>
            <person name="Skinner E."/>
            <person name="Han Y."/>
            <person name="Muzny D.M."/>
            <person name="Worley K.C."/>
            <person name="Gibbs R.A."/>
        </authorList>
    </citation>
    <scope>NUCLEOTIDE SEQUENCE</scope>
</reference>
<dbReference type="OMA" id="YFRQNMA"/>
<evidence type="ECO:0000256" key="3">
    <source>
        <dbReference type="ARBA" id="ARBA00022692"/>
    </source>
</evidence>
<feature type="transmembrane region" description="Helical" evidence="12">
    <location>
        <begin position="591"/>
        <end position="612"/>
    </location>
</feature>
<dbReference type="GO" id="GO:0038039">
    <property type="term" value="C:G protein-coupled receptor heterodimeric complex"/>
    <property type="evidence" value="ECO:0000318"/>
    <property type="project" value="GO_Central"/>
</dbReference>
<dbReference type="AlphaFoldDB" id="A0A7M7PP79"/>
<evidence type="ECO:0000256" key="1">
    <source>
        <dbReference type="ARBA" id="ARBA00004651"/>
    </source>
</evidence>
<evidence type="ECO:0000256" key="7">
    <source>
        <dbReference type="ARBA" id="ARBA00023136"/>
    </source>
</evidence>
<dbReference type="CDD" id="cd06366">
    <property type="entry name" value="PBP1_GABAb_receptor"/>
    <property type="match status" value="1"/>
</dbReference>